<evidence type="ECO:0000256" key="12">
    <source>
        <dbReference type="ARBA" id="ARBA00022833"/>
    </source>
</evidence>
<dbReference type="PROSITE" id="PS00107">
    <property type="entry name" value="PROTEIN_KINASE_ATP"/>
    <property type="match status" value="1"/>
</dbReference>
<keyword evidence="5" id="KW-0723">Serine/threonine-protein kinase</keyword>
<comment type="catalytic activity">
    <reaction evidence="15">
        <text>L-threonyl-[protein] + ATP = O-phospho-L-threonyl-[protein] + ADP + H(+)</text>
        <dbReference type="Rhea" id="RHEA:46608"/>
        <dbReference type="Rhea" id="RHEA-COMP:11060"/>
        <dbReference type="Rhea" id="RHEA-COMP:11605"/>
        <dbReference type="ChEBI" id="CHEBI:15378"/>
        <dbReference type="ChEBI" id="CHEBI:30013"/>
        <dbReference type="ChEBI" id="CHEBI:30616"/>
        <dbReference type="ChEBI" id="CHEBI:61977"/>
        <dbReference type="ChEBI" id="CHEBI:456216"/>
        <dbReference type="EC" id="2.7.11.1"/>
    </reaction>
</comment>
<dbReference type="SUPFAM" id="SSF56112">
    <property type="entry name" value="Protein kinase-like (PK-like)"/>
    <property type="match status" value="1"/>
</dbReference>
<keyword evidence="10" id="KW-0863">Zinc-finger</keyword>
<dbReference type="CDD" id="cd05601">
    <property type="entry name" value="STKc_CRIK"/>
    <property type="match status" value="1"/>
</dbReference>
<dbReference type="GO" id="GO:0005856">
    <property type="term" value="C:cytoskeleton"/>
    <property type="evidence" value="ECO:0007669"/>
    <property type="project" value="TreeGrafter"/>
</dbReference>
<feature type="domain" description="PH" evidence="20">
    <location>
        <begin position="1457"/>
        <end position="1573"/>
    </location>
</feature>
<feature type="domain" description="AGC-kinase C-terminal" evidence="24">
    <location>
        <begin position="357"/>
        <end position="427"/>
    </location>
</feature>
<dbReference type="Pfam" id="PF00069">
    <property type="entry name" value="Pkinase"/>
    <property type="match status" value="1"/>
</dbReference>
<keyword evidence="4" id="KW-0963">Cytoplasm</keyword>
<evidence type="ECO:0000259" key="21">
    <source>
        <dbReference type="PROSITE" id="PS50011"/>
    </source>
</evidence>
<dbReference type="InterPro" id="IPR008271">
    <property type="entry name" value="Ser/Thr_kinase_AS"/>
</dbReference>
<feature type="domain" description="Phorbol-ester/DAG-type" evidence="22">
    <location>
        <begin position="1378"/>
        <end position="1427"/>
    </location>
</feature>
<dbReference type="SMART" id="SM00036">
    <property type="entry name" value="CNH"/>
    <property type="match status" value="1"/>
</dbReference>
<keyword evidence="9 17" id="KW-0547">Nucleotide-binding</keyword>
<accession>A0AAW0W295</accession>
<dbReference type="EMBL" id="JARKIK010000089">
    <property type="protein sequence ID" value="KAK8723358.1"/>
    <property type="molecule type" value="Genomic_DNA"/>
</dbReference>
<dbReference type="PROSITE" id="PS00108">
    <property type="entry name" value="PROTEIN_KINASE_ST"/>
    <property type="match status" value="1"/>
</dbReference>
<dbReference type="InterPro" id="IPR046349">
    <property type="entry name" value="C1-like_sf"/>
</dbReference>
<feature type="coiled-coil region" evidence="18">
    <location>
        <begin position="650"/>
        <end position="832"/>
    </location>
</feature>
<comment type="caution">
    <text evidence="25">The sequence shown here is derived from an EMBL/GenBank/DDBJ whole genome shotgun (WGS) entry which is preliminary data.</text>
</comment>
<evidence type="ECO:0000256" key="18">
    <source>
        <dbReference type="SAM" id="Coils"/>
    </source>
</evidence>
<dbReference type="EC" id="2.7.11.1" evidence="3"/>
<dbReference type="GO" id="GO:0000281">
    <property type="term" value="P:mitotic cytokinesis"/>
    <property type="evidence" value="ECO:0007669"/>
    <property type="project" value="InterPro"/>
</dbReference>
<reference evidence="25 26" key="1">
    <citation type="journal article" date="2024" name="BMC Genomics">
        <title>Genome assembly of redclaw crayfish (Cherax quadricarinatus) provides insights into its immune adaptation and hypoxia tolerance.</title>
        <authorList>
            <person name="Liu Z."/>
            <person name="Zheng J."/>
            <person name="Li H."/>
            <person name="Fang K."/>
            <person name="Wang S."/>
            <person name="He J."/>
            <person name="Zhou D."/>
            <person name="Weng S."/>
            <person name="Chi M."/>
            <person name="Gu Z."/>
            <person name="He J."/>
            <person name="Li F."/>
            <person name="Wang M."/>
        </authorList>
    </citation>
    <scope>NUCLEOTIDE SEQUENCE [LARGE SCALE GENOMIC DNA]</scope>
    <source>
        <strain evidence="25">ZL_2023a</strain>
    </source>
</reference>
<keyword evidence="11" id="KW-0418">Kinase</keyword>
<dbReference type="GO" id="GO:0004674">
    <property type="term" value="F:protein serine/threonine kinase activity"/>
    <property type="evidence" value="ECO:0007669"/>
    <property type="project" value="UniProtKB-KW"/>
</dbReference>
<evidence type="ECO:0000259" key="24">
    <source>
        <dbReference type="PROSITE" id="PS51285"/>
    </source>
</evidence>
<dbReference type="GO" id="GO:0005737">
    <property type="term" value="C:cytoplasm"/>
    <property type="evidence" value="ECO:0007669"/>
    <property type="project" value="UniProtKB-SubCell"/>
</dbReference>
<evidence type="ECO:0000256" key="17">
    <source>
        <dbReference type="PROSITE-ProRule" id="PRU10141"/>
    </source>
</evidence>
<keyword evidence="13 17" id="KW-0067">ATP-binding</keyword>
<name>A0AAW0W295_CHEQU</name>
<protein>
    <recommendedName>
        <fullName evidence="3">non-specific serine/threonine protein kinase</fullName>
        <ecNumber evidence="3">2.7.11.1</ecNumber>
    </recommendedName>
</protein>
<comment type="subcellular location">
    <subcellularLocation>
        <location evidence="2">Cytoplasm</location>
    </subcellularLocation>
</comment>
<feature type="binding site" evidence="17">
    <location>
        <position position="119"/>
    </location>
    <ligand>
        <name>ATP</name>
        <dbReference type="ChEBI" id="CHEBI:30616"/>
    </ligand>
</feature>
<proteinExistence type="predicted"/>
<feature type="domain" description="CNH" evidence="23">
    <location>
        <begin position="1602"/>
        <end position="1892"/>
    </location>
</feature>
<dbReference type="Pfam" id="PF00780">
    <property type="entry name" value="CNH"/>
    <property type="match status" value="1"/>
</dbReference>
<feature type="coiled-coil region" evidence="18">
    <location>
        <begin position="861"/>
        <end position="1035"/>
    </location>
</feature>
<evidence type="ECO:0000256" key="5">
    <source>
        <dbReference type="ARBA" id="ARBA00022527"/>
    </source>
</evidence>
<evidence type="ECO:0000256" key="2">
    <source>
        <dbReference type="ARBA" id="ARBA00004496"/>
    </source>
</evidence>
<evidence type="ECO:0000256" key="14">
    <source>
        <dbReference type="ARBA" id="ARBA00023054"/>
    </source>
</evidence>
<dbReference type="InterPro" id="IPR002219">
    <property type="entry name" value="PKC_DAG/PE"/>
</dbReference>
<evidence type="ECO:0000256" key="16">
    <source>
        <dbReference type="ARBA" id="ARBA00048679"/>
    </source>
</evidence>
<dbReference type="GO" id="GO:0005524">
    <property type="term" value="F:ATP binding"/>
    <property type="evidence" value="ECO:0007669"/>
    <property type="project" value="UniProtKB-UniRule"/>
</dbReference>
<reference evidence="25" key="2">
    <citation type="submission" date="2024-01" db="EMBL/GenBank/DDBJ databases">
        <authorList>
            <person name="He J."/>
            <person name="Wang M."/>
            <person name="Zheng J."/>
            <person name="Liu Z."/>
        </authorList>
    </citation>
    <scope>NUCLEOTIDE SEQUENCE</scope>
    <source>
        <strain evidence="25">ZL_2023a</strain>
        <tissue evidence="25">Muscle</tissue>
    </source>
</reference>
<dbReference type="CDD" id="cd20814">
    <property type="entry name" value="CRIK"/>
    <property type="match status" value="1"/>
</dbReference>
<dbReference type="Gene3D" id="3.30.60.20">
    <property type="match status" value="1"/>
</dbReference>
<comment type="catalytic activity">
    <reaction evidence="16">
        <text>L-seryl-[protein] + ATP = O-phospho-L-seryl-[protein] + ADP + H(+)</text>
        <dbReference type="Rhea" id="RHEA:17989"/>
        <dbReference type="Rhea" id="RHEA-COMP:9863"/>
        <dbReference type="Rhea" id="RHEA-COMP:11604"/>
        <dbReference type="ChEBI" id="CHEBI:15378"/>
        <dbReference type="ChEBI" id="CHEBI:29999"/>
        <dbReference type="ChEBI" id="CHEBI:30616"/>
        <dbReference type="ChEBI" id="CHEBI:83421"/>
        <dbReference type="ChEBI" id="CHEBI:456216"/>
        <dbReference type="EC" id="2.7.11.1"/>
    </reaction>
</comment>
<dbReference type="SMART" id="SM00233">
    <property type="entry name" value="PH"/>
    <property type="match status" value="1"/>
</dbReference>
<dbReference type="EMBL" id="JARKIK010000089">
    <property type="protein sequence ID" value="KAK8723357.1"/>
    <property type="molecule type" value="Genomic_DNA"/>
</dbReference>
<dbReference type="SUPFAM" id="SSF57889">
    <property type="entry name" value="Cysteine-rich domain"/>
    <property type="match status" value="1"/>
</dbReference>
<evidence type="ECO:0000256" key="3">
    <source>
        <dbReference type="ARBA" id="ARBA00012513"/>
    </source>
</evidence>
<dbReference type="InterPro" id="IPR050839">
    <property type="entry name" value="Rho-assoc_Ser/Thr_Kinase"/>
</dbReference>
<evidence type="ECO:0000256" key="8">
    <source>
        <dbReference type="ARBA" id="ARBA00022723"/>
    </source>
</evidence>
<evidence type="ECO:0000313" key="26">
    <source>
        <dbReference type="Proteomes" id="UP001445076"/>
    </source>
</evidence>
<dbReference type="SMART" id="SM00220">
    <property type="entry name" value="S_TKc"/>
    <property type="match status" value="1"/>
</dbReference>
<keyword evidence="6" id="KW-0597">Phosphoprotein</keyword>
<keyword evidence="12" id="KW-0862">Zinc</keyword>
<dbReference type="Gene3D" id="1.10.510.10">
    <property type="entry name" value="Transferase(Phosphotransferase) domain 1"/>
    <property type="match status" value="1"/>
</dbReference>
<evidence type="ECO:0000313" key="25">
    <source>
        <dbReference type="EMBL" id="KAK8723357.1"/>
    </source>
</evidence>
<dbReference type="InterPro" id="IPR011009">
    <property type="entry name" value="Kinase-like_dom_sf"/>
</dbReference>
<evidence type="ECO:0000259" key="22">
    <source>
        <dbReference type="PROSITE" id="PS50081"/>
    </source>
</evidence>
<feature type="coiled-coil region" evidence="18">
    <location>
        <begin position="1060"/>
        <end position="1224"/>
    </location>
</feature>
<evidence type="ECO:0000256" key="15">
    <source>
        <dbReference type="ARBA" id="ARBA00047899"/>
    </source>
</evidence>
<dbReference type="FunFam" id="3.30.200.20:FF:000017">
    <property type="entry name" value="Non-specific serine/threonine protein kinase"/>
    <property type="match status" value="1"/>
</dbReference>
<evidence type="ECO:0000256" key="7">
    <source>
        <dbReference type="ARBA" id="ARBA00022679"/>
    </source>
</evidence>
<keyword evidence="8" id="KW-0479">Metal-binding</keyword>
<dbReference type="SMART" id="SM00133">
    <property type="entry name" value="S_TK_X"/>
    <property type="match status" value="1"/>
</dbReference>
<dbReference type="PROSITE" id="PS00479">
    <property type="entry name" value="ZF_DAG_PE_1"/>
    <property type="match status" value="1"/>
</dbReference>
<dbReference type="PROSITE" id="PS51285">
    <property type="entry name" value="AGC_KINASE_CTER"/>
    <property type="match status" value="1"/>
</dbReference>
<keyword evidence="7" id="KW-0808">Transferase</keyword>
<evidence type="ECO:0000259" key="20">
    <source>
        <dbReference type="PROSITE" id="PS50003"/>
    </source>
</evidence>
<dbReference type="FunFam" id="1.10.510.10:FF:000751">
    <property type="entry name" value="Non-specific serine/threonine protein kinase"/>
    <property type="match status" value="1"/>
</dbReference>
<dbReference type="SUPFAM" id="SSF50729">
    <property type="entry name" value="PH domain-like"/>
    <property type="match status" value="1"/>
</dbReference>
<dbReference type="GO" id="GO:0031032">
    <property type="term" value="P:actomyosin structure organization"/>
    <property type="evidence" value="ECO:0007669"/>
    <property type="project" value="TreeGrafter"/>
</dbReference>
<dbReference type="Proteomes" id="UP001445076">
    <property type="component" value="Unassembled WGS sequence"/>
</dbReference>
<evidence type="ECO:0000259" key="23">
    <source>
        <dbReference type="PROSITE" id="PS50219"/>
    </source>
</evidence>
<dbReference type="InterPro" id="IPR001180">
    <property type="entry name" value="CNH_dom"/>
</dbReference>
<dbReference type="PROSITE" id="PS50011">
    <property type="entry name" value="PROTEIN_KINASE_DOM"/>
    <property type="match status" value="1"/>
</dbReference>
<evidence type="ECO:0000256" key="11">
    <source>
        <dbReference type="ARBA" id="ARBA00022777"/>
    </source>
</evidence>
<comment type="cofactor">
    <cofactor evidence="1">
        <name>Mg(2+)</name>
        <dbReference type="ChEBI" id="CHEBI:18420"/>
    </cofactor>
</comment>
<dbReference type="PANTHER" id="PTHR22988">
    <property type="entry name" value="MYOTONIC DYSTROPHY S/T KINASE-RELATED"/>
    <property type="match status" value="1"/>
</dbReference>
<keyword evidence="26" id="KW-1185">Reference proteome</keyword>
<dbReference type="GO" id="GO:0008270">
    <property type="term" value="F:zinc ion binding"/>
    <property type="evidence" value="ECO:0007669"/>
    <property type="project" value="UniProtKB-KW"/>
</dbReference>
<dbReference type="SMART" id="SM00109">
    <property type="entry name" value="C1"/>
    <property type="match status" value="1"/>
</dbReference>
<dbReference type="InterPro" id="IPR017441">
    <property type="entry name" value="Protein_kinase_ATP_BS"/>
</dbReference>
<gene>
    <name evidence="25" type="ORF">OTU49_011677</name>
</gene>
<evidence type="ECO:0000256" key="9">
    <source>
        <dbReference type="ARBA" id="ARBA00022741"/>
    </source>
</evidence>
<organism evidence="25 26">
    <name type="scientific">Cherax quadricarinatus</name>
    <name type="common">Australian red claw crayfish</name>
    <dbReference type="NCBI Taxonomy" id="27406"/>
    <lineage>
        <taxon>Eukaryota</taxon>
        <taxon>Metazoa</taxon>
        <taxon>Ecdysozoa</taxon>
        <taxon>Arthropoda</taxon>
        <taxon>Crustacea</taxon>
        <taxon>Multicrustacea</taxon>
        <taxon>Malacostraca</taxon>
        <taxon>Eumalacostraca</taxon>
        <taxon>Eucarida</taxon>
        <taxon>Decapoda</taxon>
        <taxon>Pleocyemata</taxon>
        <taxon>Astacidea</taxon>
        <taxon>Parastacoidea</taxon>
        <taxon>Parastacidae</taxon>
        <taxon>Cherax</taxon>
    </lineage>
</organism>
<dbReference type="PROSITE" id="PS50219">
    <property type="entry name" value="CNH"/>
    <property type="match status" value="1"/>
</dbReference>
<dbReference type="InterPro" id="IPR017892">
    <property type="entry name" value="Pkinase_C"/>
</dbReference>
<dbReference type="PANTHER" id="PTHR22988:SF71">
    <property type="entry name" value="CITRON RHO-INTERACTING KINASE"/>
    <property type="match status" value="1"/>
</dbReference>
<dbReference type="PROSITE" id="PS50003">
    <property type="entry name" value="PH_DOMAIN"/>
    <property type="match status" value="1"/>
</dbReference>
<dbReference type="Gene3D" id="3.30.200.20">
    <property type="entry name" value="Phosphorylase Kinase, domain 1"/>
    <property type="match status" value="1"/>
</dbReference>
<evidence type="ECO:0000256" key="4">
    <source>
        <dbReference type="ARBA" id="ARBA00022490"/>
    </source>
</evidence>
<feature type="coiled-coil region" evidence="18">
    <location>
        <begin position="1286"/>
        <end position="1320"/>
    </location>
</feature>
<feature type="coiled-coil region" evidence="18">
    <location>
        <begin position="547"/>
        <end position="616"/>
    </location>
</feature>
<feature type="region of interest" description="Disordered" evidence="19">
    <location>
        <begin position="1322"/>
        <end position="1375"/>
    </location>
</feature>
<dbReference type="InterPro" id="IPR011993">
    <property type="entry name" value="PH-like_dom_sf"/>
</dbReference>
<evidence type="ECO:0000256" key="6">
    <source>
        <dbReference type="ARBA" id="ARBA00022553"/>
    </source>
</evidence>
<evidence type="ECO:0000256" key="19">
    <source>
        <dbReference type="SAM" id="MobiDB-lite"/>
    </source>
</evidence>
<dbReference type="InterPro" id="IPR001849">
    <property type="entry name" value="PH_domain"/>
</dbReference>
<dbReference type="InterPro" id="IPR037708">
    <property type="entry name" value="CRIK_dom"/>
</dbReference>
<evidence type="ECO:0000256" key="10">
    <source>
        <dbReference type="ARBA" id="ARBA00022771"/>
    </source>
</evidence>
<keyword evidence="14 18" id="KW-0175">Coiled coil</keyword>
<evidence type="ECO:0000256" key="13">
    <source>
        <dbReference type="ARBA" id="ARBA00022840"/>
    </source>
</evidence>
<evidence type="ECO:0000256" key="1">
    <source>
        <dbReference type="ARBA" id="ARBA00001946"/>
    </source>
</evidence>
<dbReference type="Gene3D" id="2.30.29.30">
    <property type="entry name" value="Pleckstrin-homology domain (PH domain)/Phosphotyrosine-binding domain (PTB)"/>
    <property type="match status" value="1"/>
</dbReference>
<dbReference type="InterPro" id="IPR000719">
    <property type="entry name" value="Prot_kinase_dom"/>
</dbReference>
<sequence>MAEPCAEPIIKRIRHLSSLVSSSGLDVDQGSSLLSRHLIGQEWLLDALLVLYDECNNDFLKKEKFIADFVDKYRSTIHEVRKLRVNLNDFEQKKVIGKGHFGVVQLVREKATGNVFALKSLRKSDILSQKHVAFYEEERDIMAKASSPWITQLQYAFQDDQQLYLVMEFHPGGDLLSLLDRCEGLFSEEMARFYLAEIILAVHDLHSMGYVHRDIKPDNILIDRCGHIKLADFGSAAKLSSSGVVRSKMPVGTPDYIAPEVLQSVNETAGNTSYGIECDMWSLGIMAFEMCYGRMPFKGDKLGSTYSNIMNHKEALQFDSDIESPVSEPFKDLIHGLLEDANRRLNHSALLQHKFFFHINWNDLRNSPPPFVPVVNGVDDTSNFEEFENEKRLPSVDAFLVRQGFTGKNLPFIGFTYNRKQQNAERSPRDTTAFNISILDESIREPSYLEAQLKAQKKENHELKLKLESMKESEVGLLIKGKDMKLKEAECRVEYLDKERQRLEEESVKEKKVAEAYRRDLALERADRAQTESQTIDLVRSLKTQWKMAESKKVEALESRITVYEEEIAYRQSQNQELSKALLEKDKALRVALTENAKLKKQLQVKEKQESTKEKEKVVLECLGDCSAAVEAKMMLDEVMLKLETEKKKNSSTSVRLEEVTMEMHRLEKELGEKTHVEKERRIVEEQLQELQTKFSTVEEKLTESQKHLQTNKEMDRLEKKKSIKNLEEQLARERSECTRLWNQLQEITGQLNESVASLESINSTYSLKEEEQETKIKELEQELKNVASDRVNLKSQLLQVTVREGEHKSKIAELEMLLSRLDETVRNLENKKSSSQACEEMYVAKVELLETQLESTRNAHSQDKESVKKLSDELREVNQQLSDNKLDMRVVQRELKSAQETISYLRDKKKEQRSQLDDKESIIQKAAEMENDLRKTIGQLENNIKSQEEEFDKERTEHQQVISSLEEKITSLEAVKKSLEQVQKQLREAHQKADCLKLDKRGLESQIQMMESAREEDKQEKVTFREEIDRLQKKFEYSELVISQLKQVCSDQDEELSVLESFSEKMSQHEKDKAKLEEEMEKLQGEVRAAKAATNEEKSLKLFQERKVKELENQLREVDEETDKQIIHLNNQLQESLKINQELQEQIASLDRELNDAVLLVRNLERKLSEVQGRLDLANQEVTSHIHHIHTLKESNFKLTEGLEEAISKAELYKRRIEDVEQTMADKDALYEDEMLRKQGTLDQYMKLNDFLYTKIDSKKKKNFKDKLFGKENKENTGFSMPHQYRELEDLLARERILNKQLREQLAKARAEIVARTANCGTLDKNNTGTPRVPRTPLKPQTSMLCYTPQSKRSVHSVDAPSAQRSSSKPRMRHNIPHRWQSGLQMRAVRCVGCLESIPFARNAARCCECGTIAHIKCSQELPSTCGLPVQFAEHYSKGWTSDSPEKMAGSLSDSGVLLEGWLKMPRAGKACWESRFVRLKKEDVLVYDSEPRAGTEPQIIVKLSQPDCLTRVMSAVPRSELPSISSVDLPYILKIEIRSKDAPRQLESHYFMTTNFEEKQLWASALDSIVAQLLKKTGEEDNQADYIHLNTLLSMENPNPLDVNTLVYLNKRTVLIGAAEGLYSFEADKTGKLKSRSRIDGLTAVHQILLLDGAGVALFIAGKDNKVFENDVGSLTLTAEAMQLTKPSLSPAHVEKLQGCHLLASGCTKTGEVYVCAAATDRISILLWNNLEGKFSVCQQFSTQEPCCCLHFNQSSLIIGAEKFYEADLKTLAIKEFLDASDTSLAYAIYGSAQMASFPVAIIQVSKPGKYEEYLLCFHEFAVFVDPCGQRSREHDIKFTRLPIALVYMNPYLYILHQNAVEVIEIRPDCFTKVSSDLESDSDSNPPVRTASKNIARPSFLCSALTAESIVVASRSLDKLEVVEITAKFPEDMDLNSTWGTLFSATLTF</sequence>
<feature type="compositionally biased region" description="Polar residues" evidence="19">
    <location>
        <begin position="1340"/>
        <end position="1353"/>
    </location>
</feature>
<feature type="coiled-coil region" evidence="18">
    <location>
        <begin position="453"/>
        <end position="520"/>
    </location>
</feature>
<dbReference type="InterPro" id="IPR000961">
    <property type="entry name" value="AGC-kinase_C"/>
</dbReference>
<dbReference type="Pfam" id="PF00433">
    <property type="entry name" value="Pkinase_C"/>
    <property type="match status" value="1"/>
</dbReference>
<dbReference type="PROSITE" id="PS50081">
    <property type="entry name" value="ZF_DAG_PE_2"/>
    <property type="match status" value="1"/>
</dbReference>
<feature type="domain" description="Protein kinase" evidence="21">
    <location>
        <begin position="90"/>
        <end position="356"/>
    </location>
</feature>